<reference evidence="3" key="1">
    <citation type="submission" date="2016-10" db="EMBL/GenBank/DDBJ databases">
        <title>Comparative genomics uncovers the prolific and rare metabolic potential of the cyanobacterial genus Moorea.</title>
        <authorList>
            <person name="Leao T."/>
            <person name="Castelao G."/>
            <person name="Korobeynikov A."/>
            <person name="Monroe E.A."/>
            <person name="Podell S."/>
            <person name="Glukhov E."/>
            <person name="Allen E."/>
            <person name="Gerwick W.H."/>
            <person name="Gerwick L."/>
        </authorList>
    </citation>
    <scope>NUCLEOTIDE SEQUENCE [LARGE SCALE GENOMIC DNA]</scope>
    <source>
        <strain evidence="3">JHB</strain>
    </source>
</reference>
<protein>
    <submittedName>
        <fullName evidence="2">Uncharacterized protein</fullName>
    </submittedName>
</protein>
<proteinExistence type="predicted"/>
<gene>
    <name evidence="2" type="ORF">BJP36_22035</name>
</gene>
<organism evidence="2 3">
    <name type="scientific">Moorena producens (strain JHB)</name>
    <dbReference type="NCBI Taxonomy" id="1454205"/>
    <lineage>
        <taxon>Bacteria</taxon>
        <taxon>Bacillati</taxon>
        <taxon>Cyanobacteriota</taxon>
        <taxon>Cyanophyceae</taxon>
        <taxon>Coleofasciculales</taxon>
        <taxon>Coleofasciculaceae</taxon>
        <taxon>Moorena</taxon>
    </lineage>
</organism>
<evidence type="ECO:0000256" key="1">
    <source>
        <dbReference type="SAM" id="MobiDB-lite"/>
    </source>
</evidence>
<dbReference type="EMBL" id="CP017708">
    <property type="protein sequence ID" value="AOY82184.2"/>
    <property type="molecule type" value="Genomic_DNA"/>
</dbReference>
<feature type="region of interest" description="Disordered" evidence="1">
    <location>
        <begin position="216"/>
        <end position="240"/>
    </location>
</feature>
<feature type="region of interest" description="Disordered" evidence="1">
    <location>
        <begin position="107"/>
        <end position="131"/>
    </location>
</feature>
<evidence type="ECO:0000313" key="2">
    <source>
        <dbReference type="EMBL" id="AOY82184.2"/>
    </source>
</evidence>
<evidence type="ECO:0000313" key="3">
    <source>
        <dbReference type="Proteomes" id="UP000176944"/>
    </source>
</evidence>
<accession>A0A1D9G3T7</accession>
<feature type="compositionally biased region" description="Polar residues" evidence="1">
    <location>
        <begin position="216"/>
        <end position="229"/>
    </location>
</feature>
<name>A0A1D9G3T7_MOOP1</name>
<dbReference type="Proteomes" id="UP000176944">
    <property type="component" value="Chromosome"/>
</dbReference>
<dbReference type="AlphaFoldDB" id="A0A1D9G3T7"/>
<sequence length="254" mass="29240">MLIIAKEAATQQIEWLDKSTIIFKNKLFTRGFDISPNYFQKAFKFCCQISEESPPLYLVLEHSQYLTIWIEQKEVTLAEKCYTLSINSSQPNSTDYLSLRVARSEAETPRHLDGEQSRNHNQLPRPVLTDSLPEDVSVSEASIVTQNSGYWYNPTESNSPATPKLATGNLNQEQEIPESEFHLHPRFQEITKQSLKRLSKKKYRGISYQEQDVLSQLPKSQLSPNSQALDQKRSKKTYRGVPFREGLTPWVARE</sequence>
<feature type="compositionally biased region" description="Basic and acidic residues" evidence="1">
    <location>
        <begin position="107"/>
        <end position="118"/>
    </location>
</feature>